<dbReference type="InterPro" id="IPR053781">
    <property type="entry name" value="F-box_AtFBL13-like"/>
</dbReference>
<feature type="domain" description="F-box" evidence="1">
    <location>
        <begin position="19"/>
        <end position="67"/>
    </location>
</feature>
<dbReference type="InterPro" id="IPR050232">
    <property type="entry name" value="FBL13/AtMIF1-like"/>
</dbReference>
<dbReference type="SMART" id="SM00579">
    <property type="entry name" value="FBD"/>
    <property type="match status" value="1"/>
</dbReference>
<protein>
    <submittedName>
        <fullName evidence="2">F-box/FBD/LRR-repeat protein at1g16930</fullName>
    </submittedName>
</protein>
<dbReference type="Gene3D" id="3.80.10.10">
    <property type="entry name" value="Ribonuclease Inhibitor"/>
    <property type="match status" value="1"/>
</dbReference>
<sequence length="446" mass="51269">MEKSKQSSTKRRKQNTPSIDRLSALPDDVVCHILSFLSTRASVQTSVLARRWRSLWAHVPNIYFQSEFYQTEFEFGKNFSDVIYRVMLLYKVRDMNTFCLSYADDFNEYQLETCVTTAIFRNVKKIDLSLVNDQVKLPSCIFTCETLVDLSLNYCSYIPRAGAVCLPALKKLFLGMVRFESSESLTGLVSGCPVLEELTVYRMVDSGLFRFCVSSPTLIRLMLDSNLNSIEKSYSEPYRVKIDTPALRYLQLKDSVSEDLSVGSLDSLIEADIVFNNGAPVQRDVPYSHSVLEFAAALRNVRFLKLSTDCMKVPDSVFSAWTMKFTNLTRLELDSDSRFISTFLENADNLEVLIIRTVFKELKCWMEPHVVPKCLLSHLSTIRIDQFECIEDEFKMVRYLLRNAKVLKRMEIYPQRRGIGSNEKLDALKRISLFQRGSEACELAFD</sequence>
<proteinExistence type="predicted"/>
<dbReference type="Proteomes" id="UP000653305">
    <property type="component" value="Unassembled WGS sequence"/>
</dbReference>
<dbReference type="SUPFAM" id="SSF81383">
    <property type="entry name" value="F-box domain"/>
    <property type="match status" value="1"/>
</dbReference>
<dbReference type="InterPro" id="IPR055411">
    <property type="entry name" value="LRR_FXL15/At3g58940/PEG3-like"/>
</dbReference>
<keyword evidence="3" id="KW-1185">Reference proteome</keyword>
<dbReference type="Gene3D" id="1.20.1280.50">
    <property type="match status" value="1"/>
</dbReference>
<dbReference type="AlphaFoldDB" id="A0A830DB63"/>
<dbReference type="InterPro" id="IPR032675">
    <property type="entry name" value="LRR_dom_sf"/>
</dbReference>
<evidence type="ECO:0000259" key="1">
    <source>
        <dbReference type="PROSITE" id="PS50181"/>
    </source>
</evidence>
<dbReference type="Pfam" id="PF00646">
    <property type="entry name" value="F-box"/>
    <property type="match status" value="1"/>
</dbReference>
<dbReference type="EMBL" id="BMAC01000931">
    <property type="protein sequence ID" value="GFQ04316.1"/>
    <property type="molecule type" value="Genomic_DNA"/>
</dbReference>
<dbReference type="Pfam" id="PF24758">
    <property type="entry name" value="LRR_At5g56370"/>
    <property type="match status" value="1"/>
</dbReference>
<reference evidence="2" key="1">
    <citation type="submission" date="2020-07" db="EMBL/GenBank/DDBJ databases">
        <title>Ethylene signaling mediates host invasion by parasitic plants.</title>
        <authorList>
            <person name="Yoshida S."/>
        </authorList>
    </citation>
    <scope>NUCLEOTIDE SEQUENCE</scope>
    <source>
        <strain evidence="2">Okayama</strain>
    </source>
</reference>
<dbReference type="InterPro" id="IPR036047">
    <property type="entry name" value="F-box-like_dom_sf"/>
</dbReference>
<dbReference type="CDD" id="cd22160">
    <property type="entry name" value="F-box_AtFBL13-like"/>
    <property type="match status" value="1"/>
</dbReference>
<dbReference type="PANTHER" id="PTHR31900:SF34">
    <property type="entry name" value="EMB|CAB62440.1-RELATED"/>
    <property type="match status" value="1"/>
</dbReference>
<dbReference type="InterPro" id="IPR006566">
    <property type="entry name" value="FBD"/>
</dbReference>
<dbReference type="OrthoDB" id="913041at2759"/>
<evidence type="ECO:0000313" key="2">
    <source>
        <dbReference type="EMBL" id="GFQ04316.1"/>
    </source>
</evidence>
<organism evidence="2 3">
    <name type="scientific">Phtheirospermum japonicum</name>
    <dbReference type="NCBI Taxonomy" id="374723"/>
    <lineage>
        <taxon>Eukaryota</taxon>
        <taxon>Viridiplantae</taxon>
        <taxon>Streptophyta</taxon>
        <taxon>Embryophyta</taxon>
        <taxon>Tracheophyta</taxon>
        <taxon>Spermatophyta</taxon>
        <taxon>Magnoliopsida</taxon>
        <taxon>eudicotyledons</taxon>
        <taxon>Gunneridae</taxon>
        <taxon>Pentapetalae</taxon>
        <taxon>asterids</taxon>
        <taxon>lamiids</taxon>
        <taxon>Lamiales</taxon>
        <taxon>Orobanchaceae</taxon>
        <taxon>Orobanchaceae incertae sedis</taxon>
        <taxon>Phtheirospermum</taxon>
    </lineage>
</organism>
<gene>
    <name evidence="2" type="ORF">PHJA_002575500</name>
</gene>
<comment type="caution">
    <text evidence="2">The sequence shown here is derived from an EMBL/GenBank/DDBJ whole genome shotgun (WGS) entry which is preliminary data.</text>
</comment>
<dbReference type="PANTHER" id="PTHR31900">
    <property type="entry name" value="F-BOX/RNI SUPERFAMILY PROTEIN-RELATED"/>
    <property type="match status" value="1"/>
</dbReference>
<evidence type="ECO:0000313" key="3">
    <source>
        <dbReference type="Proteomes" id="UP000653305"/>
    </source>
</evidence>
<dbReference type="PROSITE" id="PS50181">
    <property type="entry name" value="FBOX"/>
    <property type="match status" value="1"/>
</dbReference>
<dbReference type="Pfam" id="PF08387">
    <property type="entry name" value="FBD"/>
    <property type="match status" value="1"/>
</dbReference>
<dbReference type="InterPro" id="IPR001810">
    <property type="entry name" value="F-box_dom"/>
</dbReference>
<dbReference type="SUPFAM" id="SSF52047">
    <property type="entry name" value="RNI-like"/>
    <property type="match status" value="1"/>
</dbReference>
<accession>A0A830DB63</accession>
<name>A0A830DB63_9LAMI</name>